<comment type="function">
    <text evidence="1 11">Catalyzes the 6-electron oxidation of protoporphyrinogen-IX to form protoporphyrin-IX.</text>
</comment>
<dbReference type="PANTHER" id="PTHR42923">
    <property type="entry name" value="PROTOPORPHYRINOGEN OXIDASE"/>
    <property type="match status" value="1"/>
</dbReference>
<dbReference type="EMBL" id="HBUF01524330">
    <property type="protein sequence ID" value="CAG6749761.1"/>
    <property type="molecule type" value="Transcribed_RNA"/>
</dbReference>
<keyword evidence="5 11" id="KW-0285">Flavoprotein</keyword>
<keyword evidence="6 11" id="KW-0274">FAD</keyword>
<protein>
    <recommendedName>
        <fullName evidence="4 11">Protoporphyrinogen oxidase</fullName>
        <ecNumber evidence="4 11">1.3.3.4</ecNumber>
    </recommendedName>
</protein>
<evidence type="ECO:0000256" key="11">
    <source>
        <dbReference type="RuleBase" id="RU367069"/>
    </source>
</evidence>
<dbReference type="InterPro" id="IPR002937">
    <property type="entry name" value="Amino_oxidase"/>
</dbReference>
<keyword evidence="8 11" id="KW-0350">Heme biosynthesis</keyword>
<dbReference type="Gene3D" id="3.50.50.60">
    <property type="entry name" value="FAD/NAD(P)-binding domain"/>
    <property type="match status" value="1"/>
</dbReference>
<comment type="catalytic activity">
    <reaction evidence="10 11">
        <text>protoporphyrinogen IX + 3 O2 = protoporphyrin IX + 3 H2O2</text>
        <dbReference type="Rhea" id="RHEA:25576"/>
        <dbReference type="ChEBI" id="CHEBI:15379"/>
        <dbReference type="ChEBI" id="CHEBI:16240"/>
        <dbReference type="ChEBI" id="CHEBI:57306"/>
        <dbReference type="ChEBI" id="CHEBI:57307"/>
        <dbReference type="EC" id="1.3.3.4"/>
    </reaction>
</comment>
<proteinExistence type="inferred from homology"/>
<evidence type="ECO:0000259" key="12">
    <source>
        <dbReference type="Pfam" id="PF01593"/>
    </source>
</evidence>
<dbReference type="Pfam" id="PF01593">
    <property type="entry name" value="Amino_oxidase"/>
    <property type="match status" value="1"/>
</dbReference>
<evidence type="ECO:0000256" key="6">
    <source>
        <dbReference type="ARBA" id="ARBA00022827"/>
    </source>
</evidence>
<dbReference type="EMBL" id="HBUF01074256">
    <property type="protein sequence ID" value="CAG6630590.1"/>
    <property type="molecule type" value="Transcribed_RNA"/>
</dbReference>
<evidence type="ECO:0000313" key="13">
    <source>
        <dbReference type="EMBL" id="CAG6630590.1"/>
    </source>
</evidence>
<name>A0A8D8VR48_9HEMI</name>
<evidence type="ECO:0000256" key="4">
    <source>
        <dbReference type="ARBA" id="ARBA00012867"/>
    </source>
</evidence>
<organism evidence="13">
    <name type="scientific">Cacopsylla melanoneura</name>
    <dbReference type="NCBI Taxonomy" id="428564"/>
    <lineage>
        <taxon>Eukaryota</taxon>
        <taxon>Metazoa</taxon>
        <taxon>Ecdysozoa</taxon>
        <taxon>Arthropoda</taxon>
        <taxon>Hexapoda</taxon>
        <taxon>Insecta</taxon>
        <taxon>Pterygota</taxon>
        <taxon>Neoptera</taxon>
        <taxon>Paraneoptera</taxon>
        <taxon>Hemiptera</taxon>
        <taxon>Sternorrhyncha</taxon>
        <taxon>Psylloidea</taxon>
        <taxon>Psyllidae</taxon>
        <taxon>Psyllinae</taxon>
        <taxon>Cacopsylla</taxon>
    </lineage>
</organism>
<dbReference type="UniPathway" id="UPA00251">
    <property type="reaction ID" value="UER00324"/>
</dbReference>
<keyword evidence="9 11" id="KW-0627">Porphyrin biosynthesis</keyword>
<evidence type="ECO:0000256" key="8">
    <source>
        <dbReference type="ARBA" id="ARBA00023133"/>
    </source>
</evidence>
<evidence type="ECO:0000256" key="7">
    <source>
        <dbReference type="ARBA" id="ARBA00023002"/>
    </source>
</evidence>
<dbReference type="EC" id="1.3.3.4" evidence="4 11"/>
<comment type="cofactor">
    <cofactor evidence="11">
        <name>FAD</name>
        <dbReference type="ChEBI" id="CHEBI:57692"/>
    </cofactor>
    <text evidence="11">Binds 1 FAD per subunit.</text>
</comment>
<dbReference type="GO" id="GO:0005743">
    <property type="term" value="C:mitochondrial inner membrane"/>
    <property type="evidence" value="ECO:0007669"/>
    <property type="project" value="UniProtKB-SubCell"/>
</dbReference>
<sequence>MLLCFQIKMSLILGGGISGLSAAFYVLKNAPKPNTSITLLESGKRLGGWVRSLQTPEGLIFEQGPRTIRPRGKPGANTLKLIEDLGLEDHVIPIQSNHATAQNRLIYVNNKLHKLPSSVWGLFKTLTPFSKPLIYAVIHDLRTKSVPKSDESLYDFTSRRFGQEIADYAISSMICGICAGDAKKISVNFLMSYLFEVEQKYGSVIKGIMKDRTKKPDVIEQSDLYRRAKLEKWSVWSVQGGLEGVVNALDEKLKDKVDIKMNTAATNLEFHDKGVKVTLNNNEQMEANHVISSLPAPKLGTLLHKQHPKLGNLLNTIEHVNVAVVNLAYENVPLKENAFGFLVPPKENLPILGVIFDSCCFPQNDWTILTVMMGGAWFDKYFTGKSKEEILDIACKYVHEILHMPRKPHVHHVDILKECIPQYTLGHKSRVEEVNNYIDKHQLPLYLAGSSYSGVGINDVILSSKQAVEDIKWQHWGAQTA</sequence>
<dbReference type="NCBIfam" id="TIGR00562">
    <property type="entry name" value="proto_IX_ox"/>
    <property type="match status" value="1"/>
</dbReference>
<dbReference type="AlphaFoldDB" id="A0A8D8VR48"/>
<feature type="domain" description="Amine oxidase" evidence="12">
    <location>
        <begin position="17"/>
        <end position="471"/>
    </location>
</feature>
<dbReference type="GO" id="GO:0004729">
    <property type="term" value="F:oxygen-dependent protoporphyrinogen oxidase activity"/>
    <property type="evidence" value="ECO:0007669"/>
    <property type="project" value="UniProtKB-UniRule"/>
</dbReference>
<evidence type="ECO:0000256" key="9">
    <source>
        <dbReference type="ARBA" id="ARBA00023244"/>
    </source>
</evidence>
<evidence type="ECO:0000256" key="1">
    <source>
        <dbReference type="ARBA" id="ARBA00002600"/>
    </source>
</evidence>
<comment type="pathway">
    <text evidence="2 11">Porphyrin-containing compound metabolism; protoporphyrin-IX biosynthesis; protoporphyrin-IX from protoporphyrinogen-IX: step 1/1.</text>
</comment>
<dbReference type="InterPro" id="IPR036188">
    <property type="entry name" value="FAD/NAD-bd_sf"/>
</dbReference>
<reference evidence="13" key="1">
    <citation type="submission" date="2021-05" db="EMBL/GenBank/DDBJ databases">
        <authorList>
            <person name="Alioto T."/>
            <person name="Alioto T."/>
            <person name="Gomez Garrido J."/>
        </authorList>
    </citation>
    <scope>NUCLEOTIDE SEQUENCE</scope>
</reference>
<dbReference type="GO" id="GO:0006782">
    <property type="term" value="P:protoporphyrinogen IX biosynthetic process"/>
    <property type="evidence" value="ECO:0007669"/>
    <property type="project" value="UniProtKB-UniRule"/>
</dbReference>
<evidence type="ECO:0000256" key="10">
    <source>
        <dbReference type="ARBA" id="ARBA00047554"/>
    </source>
</evidence>
<dbReference type="EMBL" id="HBUF01524329">
    <property type="protein sequence ID" value="CAG6749760.1"/>
    <property type="molecule type" value="Transcribed_RNA"/>
</dbReference>
<dbReference type="SUPFAM" id="SSF54373">
    <property type="entry name" value="FAD-linked reductases, C-terminal domain"/>
    <property type="match status" value="1"/>
</dbReference>
<dbReference type="InterPro" id="IPR004572">
    <property type="entry name" value="Protoporphyrinogen_oxidase"/>
</dbReference>
<dbReference type="InterPro" id="IPR050464">
    <property type="entry name" value="Zeta_carotene_desat/Oxidored"/>
</dbReference>
<evidence type="ECO:0000256" key="2">
    <source>
        <dbReference type="ARBA" id="ARBA00005073"/>
    </source>
</evidence>
<dbReference type="EMBL" id="HBUF01074257">
    <property type="protein sequence ID" value="CAG6630591.1"/>
    <property type="molecule type" value="Transcribed_RNA"/>
</dbReference>
<dbReference type="SUPFAM" id="SSF51905">
    <property type="entry name" value="FAD/NAD(P)-binding domain"/>
    <property type="match status" value="1"/>
</dbReference>
<dbReference type="FunFam" id="3.50.50.60:FF:000193">
    <property type="entry name" value="Protoporphyrinogen oxidase"/>
    <property type="match status" value="1"/>
</dbReference>
<accession>A0A8D8VR48</accession>
<evidence type="ECO:0000256" key="5">
    <source>
        <dbReference type="ARBA" id="ARBA00022630"/>
    </source>
</evidence>
<keyword evidence="7 11" id="KW-0560">Oxidoreductase</keyword>
<evidence type="ECO:0000256" key="3">
    <source>
        <dbReference type="ARBA" id="ARBA00010551"/>
    </source>
</evidence>
<comment type="similarity">
    <text evidence="3 11">Belongs to the protoporphyrinogen/coproporphyrinogen oxidase family. Protoporphyrinogen oxidase subfamily.</text>
</comment>
<comment type="subcellular location">
    <subcellularLocation>
        <location evidence="11">Mitochondrion inner membrane</location>
    </subcellularLocation>
</comment>
<dbReference type="PANTHER" id="PTHR42923:SF3">
    <property type="entry name" value="PROTOPORPHYRINOGEN OXIDASE"/>
    <property type="match status" value="1"/>
</dbReference>